<dbReference type="GO" id="GO:0047453">
    <property type="term" value="F:ATP-dependent NAD(P)H-hydrate dehydratase activity"/>
    <property type="evidence" value="ECO:0007669"/>
    <property type="project" value="TreeGrafter"/>
</dbReference>
<dbReference type="InterPro" id="IPR029056">
    <property type="entry name" value="Ribokinase-like"/>
</dbReference>
<dbReference type="InterPro" id="IPR000417">
    <property type="entry name" value="Hyethyz_kinase"/>
</dbReference>
<evidence type="ECO:0000313" key="13">
    <source>
        <dbReference type="Proteomes" id="UP000244870"/>
    </source>
</evidence>
<dbReference type="PRINTS" id="PR01099">
    <property type="entry name" value="HYETHTZKNASE"/>
</dbReference>
<comment type="pathway">
    <text evidence="3 11">Cofactor biosynthesis; thiamine diphosphate biosynthesis; 4-methyl-5-(2-phosphoethyl)-thiazole from 5-(2-hydroxyethyl)-4-methylthiazole: step 1/1.</text>
</comment>
<evidence type="ECO:0000256" key="11">
    <source>
        <dbReference type="HAMAP-Rule" id="MF_00228"/>
    </source>
</evidence>
<gene>
    <name evidence="11" type="primary">thiM</name>
    <name evidence="12" type="ORF">B6254_1493</name>
</gene>
<dbReference type="HAMAP" id="MF_00228">
    <property type="entry name" value="Thz_kinase"/>
    <property type="match status" value="1"/>
</dbReference>
<evidence type="ECO:0000256" key="7">
    <source>
        <dbReference type="ARBA" id="ARBA00022777"/>
    </source>
</evidence>
<dbReference type="CDD" id="cd01170">
    <property type="entry name" value="THZ_kinase"/>
    <property type="match status" value="1"/>
</dbReference>
<protein>
    <recommendedName>
        <fullName evidence="11">Hydroxyethylthiazole kinase</fullName>
        <ecNumber evidence="11">2.7.1.50</ecNumber>
    </recommendedName>
    <alternativeName>
        <fullName evidence="11">4-methyl-5-beta-hydroxyethylthiazole kinase</fullName>
        <shortName evidence="11">TH kinase</shortName>
        <shortName evidence="11">Thz kinase</shortName>
    </alternativeName>
</protein>
<comment type="function">
    <text evidence="11">Catalyzes the phosphorylation of the hydroxyl group of 4-methyl-5-beta-hydroxyethylthiazole (THZ).</text>
</comment>
<proteinExistence type="inferred from homology"/>
<evidence type="ECO:0000256" key="10">
    <source>
        <dbReference type="ARBA" id="ARBA00022977"/>
    </source>
</evidence>
<dbReference type="GO" id="GO:0110051">
    <property type="term" value="P:metabolite repair"/>
    <property type="evidence" value="ECO:0007669"/>
    <property type="project" value="TreeGrafter"/>
</dbReference>
<feature type="binding site" evidence="11">
    <location>
        <position position="161"/>
    </location>
    <ligand>
        <name>ATP</name>
        <dbReference type="ChEBI" id="CHEBI:30616"/>
    </ligand>
</feature>
<feature type="binding site" evidence="11">
    <location>
        <position position="188"/>
    </location>
    <ligand>
        <name>substrate</name>
    </ligand>
</feature>
<keyword evidence="8 11" id="KW-0067">ATP-binding</keyword>
<evidence type="ECO:0000256" key="8">
    <source>
        <dbReference type="ARBA" id="ARBA00022840"/>
    </source>
</evidence>
<keyword evidence="5 11" id="KW-0479">Metal-binding</keyword>
<feature type="binding site" evidence="11">
    <location>
        <position position="116"/>
    </location>
    <ligand>
        <name>ATP</name>
        <dbReference type="ChEBI" id="CHEBI:30616"/>
    </ligand>
</feature>
<keyword evidence="4 11" id="KW-0808">Transferase</keyword>
<comment type="similarity">
    <text evidence="11">Belongs to the Thz kinase family.</text>
</comment>
<dbReference type="NCBIfam" id="NF006830">
    <property type="entry name" value="PRK09355.1"/>
    <property type="match status" value="1"/>
</dbReference>
<dbReference type="EC" id="2.7.1.50" evidence="11"/>
<sequence length="254" mass="26374">MMTTLLTNIREQQPLVLNVANLVTMQRVADANNVLGASPLMTDEVAEAEELVAIADAVVLNTGTLSEARWPLFVAVGQAANRQHKPVVLDPVAVGMPYRAQFVTRLLEMIKVDVIRGNAAEIGWFAGATVAGQGIDAHDTDAHVANAVNAAQQTGATIVQTGVIDVITDGQSTRQVTTNSPLLAVNVGAGDMLSGMVGAFAAVTDDYLLAGETAAQVLGQAGEQATAQGPNQPGTFVATLFDALYQLAQAEVIA</sequence>
<comment type="catalytic activity">
    <reaction evidence="1 11">
        <text>5-(2-hydroxyethyl)-4-methylthiazole + ATP = 4-methyl-5-(2-phosphooxyethyl)-thiazole + ADP + H(+)</text>
        <dbReference type="Rhea" id="RHEA:24212"/>
        <dbReference type="ChEBI" id="CHEBI:15378"/>
        <dbReference type="ChEBI" id="CHEBI:17957"/>
        <dbReference type="ChEBI" id="CHEBI:30616"/>
        <dbReference type="ChEBI" id="CHEBI:58296"/>
        <dbReference type="ChEBI" id="CHEBI:456216"/>
        <dbReference type="EC" id="2.7.1.50"/>
    </reaction>
</comment>
<evidence type="ECO:0000256" key="2">
    <source>
        <dbReference type="ARBA" id="ARBA00001946"/>
    </source>
</evidence>
<keyword evidence="6 11" id="KW-0547">Nucleotide-binding</keyword>
<accession>A0A2S1KS96</accession>
<reference evidence="12 13" key="1">
    <citation type="submission" date="2017-04" db="EMBL/GenBank/DDBJ databases">
        <title>Weissella cibaria strain m2 complete genome.</title>
        <authorList>
            <person name="Pan Q."/>
            <person name="Tan M."/>
            <person name="Yao F."/>
            <person name="Su S."/>
        </authorList>
    </citation>
    <scope>NUCLEOTIDE SEQUENCE [LARGE SCALE GENOMIC DNA]</scope>
    <source>
        <strain evidence="12 13">M2</strain>
    </source>
</reference>
<evidence type="ECO:0000256" key="5">
    <source>
        <dbReference type="ARBA" id="ARBA00022723"/>
    </source>
</evidence>
<dbReference type="Pfam" id="PF02110">
    <property type="entry name" value="HK"/>
    <property type="match status" value="1"/>
</dbReference>
<dbReference type="PANTHER" id="PTHR12592">
    <property type="entry name" value="ATP-DEPENDENT (S)-NAD(P)H-HYDRATE DEHYDRATASE FAMILY MEMBER"/>
    <property type="match status" value="1"/>
</dbReference>
<comment type="cofactor">
    <cofactor evidence="2 11">
        <name>Mg(2+)</name>
        <dbReference type="ChEBI" id="CHEBI:18420"/>
    </cofactor>
</comment>
<dbReference type="AlphaFoldDB" id="A0A2S1KS96"/>
<dbReference type="Gene3D" id="3.40.1190.20">
    <property type="match status" value="1"/>
</dbReference>
<dbReference type="PANTHER" id="PTHR12592:SF0">
    <property type="entry name" value="ATP-DEPENDENT (S)-NAD(P)H-HYDRATE DEHYDRATASE"/>
    <property type="match status" value="1"/>
</dbReference>
<evidence type="ECO:0000256" key="4">
    <source>
        <dbReference type="ARBA" id="ARBA00022679"/>
    </source>
</evidence>
<dbReference type="UniPathway" id="UPA00060">
    <property type="reaction ID" value="UER00139"/>
</dbReference>
<dbReference type="SUPFAM" id="SSF53613">
    <property type="entry name" value="Ribokinase-like"/>
    <property type="match status" value="1"/>
</dbReference>
<dbReference type="GO" id="GO:0009229">
    <property type="term" value="P:thiamine diphosphate biosynthetic process"/>
    <property type="evidence" value="ECO:0007669"/>
    <property type="project" value="UniProtKB-UniRule"/>
</dbReference>
<keyword evidence="7 11" id="KW-0418">Kinase</keyword>
<organism evidence="12 13">
    <name type="scientific">Weissella cibaria</name>
    <dbReference type="NCBI Taxonomy" id="137591"/>
    <lineage>
        <taxon>Bacteria</taxon>
        <taxon>Bacillati</taxon>
        <taxon>Bacillota</taxon>
        <taxon>Bacilli</taxon>
        <taxon>Lactobacillales</taxon>
        <taxon>Lactobacillaceae</taxon>
        <taxon>Weissella</taxon>
    </lineage>
</organism>
<dbReference type="GO" id="GO:0005524">
    <property type="term" value="F:ATP binding"/>
    <property type="evidence" value="ECO:0007669"/>
    <property type="project" value="UniProtKB-UniRule"/>
</dbReference>
<evidence type="ECO:0000256" key="6">
    <source>
        <dbReference type="ARBA" id="ARBA00022741"/>
    </source>
</evidence>
<evidence type="ECO:0000313" key="12">
    <source>
        <dbReference type="EMBL" id="AWF95887.1"/>
    </source>
</evidence>
<dbReference type="GO" id="GO:0009228">
    <property type="term" value="P:thiamine biosynthetic process"/>
    <property type="evidence" value="ECO:0007669"/>
    <property type="project" value="UniProtKB-KW"/>
</dbReference>
<keyword evidence="10 11" id="KW-0784">Thiamine biosynthesis</keyword>
<evidence type="ECO:0000256" key="9">
    <source>
        <dbReference type="ARBA" id="ARBA00022842"/>
    </source>
</evidence>
<evidence type="ECO:0000256" key="1">
    <source>
        <dbReference type="ARBA" id="ARBA00001771"/>
    </source>
</evidence>
<dbReference type="Proteomes" id="UP000244870">
    <property type="component" value="Chromosome"/>
</dbReference>
<evidence type="ECO:0000256" key="3">
    <source>
        <dbReference type="ARBA" id="ARBA00004868"/>
    </source>
</evidence>
<dbReference type="GO" id="GO:0004417">
    <property type="term" value="F:hydroxyethylthiazole kinase activity"/>
    <property type="evidence" value="ECO:0007669"/>
    <property type="project" value="UniProtKB-UniRule"/>
</dbReference>
<feature type="binding site" evidence="11">
    <location>
        <position position="41"/>
    </location>
    <ligand>
        <name>substrate</name>
    </ligand>
</feature>
<dbReference type="PIRSF" id="PIRSF000513">
    <property type="entry name" value="Thz_kinase"/>
    <property type="match status" value="1"/>
</dbReference>
<keyword evidence="9 11" id="KW-0460">Magnesium</keyword>
<name>A0A2S1KS96_9LACO</name>
<dbReference type="GO" id="GO:0000287">
    <property type="term" value="F:magnesium ion binding"/>
    <property type="evidence" value="ECO:0007669"/>
    <property type="project" value="UniProtKB-UniRule"/>
</dbReference>
<dbReference type="EMBL" id="CP020928">
    <property type="protein sequence ID" value="AWF95887.1"/>
    <property type="molecule type" value="Genomic_DNA"/>
</dbReference>